<name>A0A914ZQ08_PARUN</name>
<keyword evidence="1" id="KW-0472">Membrane</keyword>
<dbReference type="Proteomes" id="UP000887569">
    <property type="component" value="Unplaced"/>
</dbReference>
<evidence type="ECO:0000313" key="3">
    <source>
        <dbReference type="WBParaSite" id="PgB13_g023_t04"/>
    </source>
</evidence>
<keyword evidence="2" id="KW-1185">Reference proteome</keyword>
<dbReference type="WBParaSite" id="PgB13_g023_t04">
    <property type="protein sequence ID" value="PgB13_g023_t04"/>
    <property type="gene ID" value="PgB13_g023"/>
</dbReference>
<feature type="transmembrane region" description="Helical" evidence="1">
    <location>
        <begin position="12"/>
        <end position="32"/>
    </location>
</feature>
<sequence>CMLCKFGTEMNIKIPVVTILSLIGHILSQLKTSVHSSHFMKERIFIDIFVVVNSIATIVAIKCFVGQSFNYYHDNANYLENECAHTNYCYKFLSDDNRERRTLMQKVCGDTYGCEANSCLTYTVGTTRMGYKTPIVRIWQCCCEGDLCNVAERHTAIKSIFIYILCLVFIIFNPLNFSYSDLQVMILMKNVYKD</sequence>
<reference evidence="3" key="1">
    <citation type="submission" date="2022-11" db="UniProtKB">
        <authorList>
            <consortium name="WormBaseParasite"/>
        </authorList>
    </citation>
    <scope>IDENTIFICATION</scope>
</reference>
<keyword evidence="1" id="KW-1133">Transmembrane helix</keyword>
<evidence type="ECO:0000313" key="2">
    <source>
        <dbReference type="Proteomes" id="UP000887569"/>
    </source>
</evidence>
<proteinExistence type="predicted"/>
<feature type="transmembrane region" description="Helical" evidence="1">
    <location>
        <begin position="44"/>
        <end position="65"/>
    </location>
</feature>
<keyword evidence="1" id="KW-0812">Transmembrane</keyword>
<dbReference type="AlphaFoldDB" id="A0A914ZQ08"/>
<accession>A0A914ZQ08</accession>
<protein>
    <submittedName>
        <fullName evidence="3">UPAR/Ly6 domain-containing protein</fullName>
    </submittedName>
</protein>
<feature type="transmembrane region" description="Helical" evidence="1">
    <location>
        <begin position="160"/>
        <end position="179"/>
    </location>
</feature>
<organism evidence="2 3">
    <name type="scientific">Parascaris univalens</name>
    <name type="common">Nematode worm</name>
    <dbReference type="NCBI Taxonomy" id="6257"/>
    <lineage>
        <taxon>Eukaryota</taxon>
        <taxon>Metazoa</taxon>
        <taxon>Ecdysozoa</taxon>
        <taxon>Nematoda</taxon>
        <taxon>Chromadorea</taxon>
        <taxon>Rhabditida</taxon>
        <taxon>Spirurina</taxon>
        <taxon>Ascaridomorpha</taxon>
        <taxon>Ascaridoidea</taxon>
        <taxon>Ascarididae</taxon>
        <taxon>Parascaris</taxon>
    </lineage>
</organism>
<evidence type="ECO:0000256" key="1">
    <source>
        <dbReference type="SAM" id="Phobius"/>
    </source>
</evidence>